<dbReference type="InterPro" id="IPR051156">
    <property type="entry name" value="Mito/Outer_Membr_Metalloprot"/>
</dbReference>
<comment type="similarity">
    <text evidence="6">Belongs to the peptidase M48 family.</text>
</comment>
<comment type="cofactor">
    <cofactor evidence="6">
        <name>Zn(2+)</name>
        <dbReference type="ChEBI" id="CHEBI:29105"/>
    </cofactor>
    <text evidence="6">Binds 1 zinc ion per subunit.</text>
</comment>
<gene>
    <name evidence="8" type="ORF">Tsumi_04550</name>
</gene>
<accession>A0ABQ0E108</accession>
<reference evidence="8 9" key="1">
    <citation type="journal article" date="2025" name="Int. J. Syst. Evol. Microbiol.">
        <title>Desulfovibrio falkowii sp. nov., Porphyromonas miyakawae sp. nov., Mediterraneibacter flintii sp. nov. and Owariibacterium komagatae gen. nov., sp. nov., isolated from human faeces.</title>
        <authorList>
            <person name="Hamaguchi T."/>
            <person name="Ohara M."/>
            <person name="Hisatomi A."/>
            <person name="Sekiguchi K."/>
            <person name="Takeda J.I."/>
            <person name="Ueyama J."/>
            <person name="Ito M."/>
            <person name="Nishiwaki H."/>
            <person name="Ogi T."/>
            <person name="Hirayama M."/>
            <person name="Ohkuma M."/>
            <person name="Sakamoto M."/>
            <person name="Ohno K."/>
        </authorList>
    </citation>
    <scope>NUCLEOTIDE SEQUENCE [LARGE SCALE GENOMIC DNA]</scope>
    <source>
        <strain evidence="8 9">13CB11C</strain>
    </source>
</reference>
<evidence type="ECO:0000256" key="2">
    <source>
        <dbReference type="ARBA" id="ARBA00022723"/>
    </source>
</evidence>
<evidence type="ECO:0000256" key="4">
    <source>
        <dbReference type="ARBA" id="ARBA00022833"/>
    </source>
</evidence>
<evidence type="ECO:0000259" key="7">
    <source>
        <dbReference type="Pfam" id="PF01435"/>
    </source>
</evidence>
<keyword evidence="2" id="KW-0479">Metal-binding</keyword>
<organism evidence="8 9">
    <name type="scientific">Porphyromonas miyakawae</name>
    <dbReference type="NCBI Taxonomy" id="3137470"/>
    <lineage>
        <taxon>Bacteria</taxon>
        <taxon>Pseudomonadati</taxon>
        <taxon>Bacteroidota</taxon>
        <taxon>Bacteroidia</taxon>
        <taxon>Bacteroidales</taxon>
        <taxon>Porphyromonadaceae</taxon>
        <taxon>Porphyromonas</taxon>
    </lineage>
</organism>
<dbReference type="Proteomes" id="UP001628220">
    <property type="component" value="Unassembled WGS sequence"/>
</dbReference>
<dbReference type="EMBL" id="BAAFSF010000001">
    <property type="protein sequence ID" value="GAB1251351.1"/>
    <property type="molecule type" value="Genomic_DNA"/>
</dbReference>
<evidence type="ECO:0000256" key="6">
    <source>
        <dbReference type="RuleBase" id="RU003983"/>
    </source>
</evidence>
<evidence type="ECO:0000256" key="5">
    <source>
        <dbReference type="ARBA" id="ARBA00023049"/>
    </source>
</evidence>
<protein>
    <submittedName>
        <fullName evidence="8">M48 family metallopeptidase</fullName>
    </submittedName>
</protein>
<evidence type="ECO:0000313" key="9">
    <source>
        <dbReference type="Proteomes" id="UP001628220"/>
    </source>
</evidence>
<keyword evidence="1 6" id="KW-0645">Protease</keyword>
<evidence type="ECO:0000256" key="1">
    <source>
        <dbReference type="ARBA" id="ARBA00022670"/>
    </source>
</evidence>
<evidence type="ECO:0000313" key="8">
    <source>
        <dbReference type="EMBL" id="GAB1251351.1"/>
    </source>
</evidence>
<feature type="domain" description="Peptidase M48" evidence="7">
    <location>
        <begin position="69"/>
        <end position="235"/>
    </location>
</feature>
<keyword evidence="5 6" id="KW-0482">Metalloprotease</keyword>
<dbReference type="Pfam" id="PF01435">
    <property type="entry name" value="Peptidase_M48"/>
    <property type="match status" value="1"/>
</dbReference>
<name>A0ABQ0E108_9PORP</name>
<dbReference type="Gene3D" id="3.30.2010.10">
    <property type="entry name" value="Metalloproteases ('zincins'), catalytic domain"/>
    <property type="match status" value="1"/>
</dbReference>
<proteinExistence type="inferred from homology"/>
<keyword evidence="3 6" id="KW-0378">Hydrolase</keyword>
<dbReference type="PANTHER" id="PTHR22726">
    <property type="entry name" value="METALLOENDOPEPTIDASE OMA1"/>
    <property type="match status" value="1"/>
</dbReference>
<dbReference type="InterPro" id="IPR001915">
    <property type="entry name" value="Peptidase_M48"/>
</dbReference>
<comment type="caution">
    <text evidence="8">The sequence shown here is derived from an EMBL/GenBank/DDBJ whole genome shotgun (WGS) entry which is preliminary data.</text>
</comment>
<evidence type="ECO:0000256" key="3">
    <source>
        <dbReference type="ARBA" id="ARBA00022801"/>
    </source>
</evidence>
<dbReference type="PANTHER" id="PTHR22726:SF24">
    <property type="entry name" value="M48 FAMILY METALLOPEPTIDASE"/>
    <property type="match status" value="1"/>
</dbReference>
<sequence length="251" mass="27821">MVPVSGRRQLSLVPENQIIAESSLQYSKFVSQMPHSNDKQATDRVLRVCNNIANAADHYLRTHNATKLAQQMKWEVNLIADRRLNAFCMPGGKIVVYTGILPLCKTDAELATVISHEVSHAIARHSSERLSQEILRQIGGQAVGLAFSKENAVVRSVIQQAYGLGSQVAVTLPYSRKHEQEADIIGLTFMALAGYDPAEAVTFWKKMSKASEGQRPPEFLSTHPSEESRIKAIQKALPEAQALYQAQKEKQ</sequence>
<keyword evidence="4 6" id="KW-0862">Zinc</keyword>
<keyword evidence="9" id="KW-1185">Reference proteome</keyword>
<dbReference type="CDD" id="cd07331">
    <property type="entry name" value="M48C_Oma1_like"/>
    <property type="match status" value="1"/>
</dbReference>